<reference evidence="2" key="1">
    <citation type="submission" date="2022-08" db="EMBL/GenBank/DDBJ databases">
        <authorList>
            <consortium name="DOE Joint Genome Institute"/>
            <person name="Min B."/>
            <person name="Riley R."/>
            <person name="Sierra-Patev S."/>
            <person name="Naranjo-Ortiz M."/>
            <person name="Looney B."/>
            <person name="Konkel Z."/>
            <person name="Slot J.C."/>
            <person name="Sakamoto Y."/>
            <person name="Steenwyk J.L."/>
            <person name="Rokas A."/>
            <person name="Carro J."/>
            <person name="Camarero S."/>
            <person name="Ferreira P."/>
            <person name="Molpeceres G."/>
            <person name="Ruiz-Duenas F.J."/>
            <person name="Serrano A."/>
            <person name="Henrissat B."/>
            <person name="Drula E."/>
            <person name="Hughes K.W."/>
            <person name="Mata J.L."/>
            <person name="Ishikawa N.K."/>
            <person name="Vargas-Isla R."/>
            <person name="Ushijima S."/>
            <person name="Smith C.A."/>
            <person name="Ahrendt S."/>
            <person name="Andreopoulos W."/>
            <person name="He G."/>
            <person name="Labutti K."/>
            <person name="Lipzen A."/>
            <person name="Ng V."/>
            <person name="Sandor L."/>
            <person name="Barry K."/>
            <person name="Martinez A.T."/>
            <person name="Xiao Y."/>
            <person name="Gibbons J.G."/>
            <person name="Terashima K."/>
            <person name="Hibbett D.S."/>
            <person name="Grigoriev I.V."/>
        </authorList>
    </citation>
    <scope>NUCLEOTIDE SEQUENCE</scope>
    <source>
        <strain evidence="2">TFB10827</strain>
    </source>
</reference>
<sequence length="221" mass="24789">MLLPSFDKLAFLTLFGLINLAIVNVGAMPPRGRLSLPSSSARGPVSSEPIFVGYAYEDKDNPGNYLDYSVVTRGVAVFSVSNVDTTGVLEDCWKCLVYDEGFFADNQMRLLFVPPRIKDTRGPISKYIYQNNIMDPEEAILVQEYEGGEVMLIPQAIFNGPSPLRMHCPKEGESDYKAISNTKWSTDWKRLGIKHWDENPKYLTPPNGRPHPSAHYQVDSV</sequence>
<feature type="region of interest" description="Disordered" evidence="1">
    <location>
        <begin position="201"/>
        <end position="221"/>
    </location>
</feature>
<keyword evidence="3" id="KW-1185">Reference proteome</keyword>
<evidence type="ECO:0000313" key="3">
    <source>
        <dbReference type="Proteomes" id="UP001163828"/>
    </source>
</evidence>
<organism evidence="2 3">
    <name type="scientific">Lentinula boryana</name>
    <dbReference type="NCBI Taxonomy" id="40481"/>
    <lineage>
        <taxon>Eukaryota</taxon>
        <taxon>Fungi</taxon>
        <taxon>Dikarya</taxon>
        <taxon>Basidiomycota</taxon>
        <taxon>Agaricomycotina</taxon>
        <taxon>Agaricomycetes</taxon>
        <taxon>Agaricomycetidae</taxon>
        <taxon>Agaricales</taxon>
        <taxon>Marasmiineae</taxon>
        <taxon>Omphalotaceae</taxon>
        <taxon>Lentinula</taxon>
    </lineage>
</organism>
<evidence type="ECO:0000256" key="1">
    <source>
        <dbReference type="SAM" id="MobiDB-lite"/>
    </source>
</evidence>
<accession>A0ABQ8Q5D6</accession>
<protein>
    <submittedName>
        <fullName evidence="2">Uncharacterized protein</fullName>
    </submittedName>
</protein>
<comment type="caution">
    <text evidence="2">The sequence shown here is derived from an EMBL/GenBank/DDBJ whole genome shotgun (WGS) entry which is preliminary data.</text>
</comment>
<dbReference type="EMBL" id="MU790747">
    <property type="protein sequence ID" value="KAJ3993705.1"/>
    <property type="molecule type" value="Genomic_DNA"/>
</dbReference>
<gene>
    <name evidence="2" type="ORF">F5050DRAFT_1714279</name>
</gene>
<name>A0ABQ8Q5D6_9AGAR</name>
<dbReference type="Proteomes" id="UP001163828">
    <property type="component" value="Unassembled WGS sequence"/>
</dbReference>
<proteinExistence type="predicted"/>
<evidence type="ECO:0000313" key="2">
    <source>
        <dbReference type="EMBL" id="KAJ3993705.1"/>
    </source>
</evidence>